<dbReference type="EMBL" id="AMZH03010671">
    <property type="protein sequence ID" value="RRT54301.1"/>
    <property type="molecule type" value="Genomic_DNA"/>
</dbReference>
<protein>
    <submittedName>
        <fullName evidence="1">Uncharacterized protein</fullName>
    </submittedName>
</protein>
<dbReference type="AlphaFoldDB" id="A0A426YRF0"/>
<proteinExistence type="predicted"/>
<reference evidence="1 2" key="1">
    <citation type="journal article" date="2014" name="Agronomy (Basel)">
        <title>A Draft Genome Sequence for Ensete ventricosum, the Drought-Tolerant Tree Against Hunger.</title>
        <authorList>
            <person name="Harrison J."/>
            <person name="Moore K.A."/>
            <person name="Paszkiewicz K."/>
            <person name="Jones T."/>
            <person name="Grant M."/>
            <person name="Ambacheew D."/>
            <person name="Muzemil S."/>
            <person name="Studholme D.J."/>
        </authorList>
    </citation>
    <scope>NUCLEOTIDE SEQUENCE [LARGE SCALE GENOMIC DNA]</scope>
</reference>
<evidence type="ECO:0000313" key="2">
    <source>
        <dbReference type="Proteomes" id="UP000287651"/>
    </source>
</evidence>
<name>A0A426YRF0_ENSVE</name>
<sequence length="159" mass="18654">MLPCLGHSYRQPIKQHKLLLMTSLLLEKKKLVATHQAPNQNRQHRQVLNNLLLTRPSKILKDSPQRHFDRRIVLKQFLLPNLKVKKLQLGHLNKNNSMACQLVNKYLKVLSQPNKKTQKTSQLVNQNQTLLLFLDRVMLQNHKQILPVDQKRSQVLLSR</sequence>
<gene>
    <name evidence="1" type="ORF">B296_00032232</name>
</gene>
<comment type="caution">
    <text evidence="1">The sequence shown here is derived from an EMBL/GenBank/DDBJ whole genome shotgun (WGS) entry which is preliminary data.</text>
</comment>
<accession>A0A426YRF0</accession>
<evidence type="ECO:0000313" key="1">
    <source>
        <dbReference type="EMBL" id="RRT54301.1"/>
    </source>
</evidence>
<organism evidence="1 2">
    <name type="scientific">Ensete ventricosum</name>
    <name type="common">Abyssinian banana</name>
    <name type="synonym">Musa ensete</name>
    <dbReference type="NCBI Taxonomy" id="4639"/>
    <lineage>
        <taxon>Eukaryota</taxon>
        <taxon>Viridiplantae</taxon>
        <taxon>Streptophyta</taxon>
        <taxon>Embryophyta</taxon>
        <taxon>Tracheophyta</taxon>
        <taxon>Spermatophyta</taxon>
        <taxon>Magnoliopsida</taxon>
        <taxon>Liliopsida</taxon>
        <taxon>Zingiberales</taxon>
        <taxon>Musaceae</taxon>
        <taxon>Ensete</taxon>
    </lineage>
</organism>
<dbReference type="Proteomes" id="UP000287651">
    <property type="component" value="Unassembled WGS sequence"/>
</dbReference>